<dbReference type="EMBL" id="PJRP01000013">
    <property type="protein sequence ID" value="PLP98191.1"/>
    <property type="molecule type" value="Genomic_DNA"/>
</dbReference>
<dbReference type="Gene3D" id="3.40.50.1820">
    <property type="entry name" value="alpha/beta hydrolase"/>
    <property type="match status" value="1"/>
</dbReference>
<dbReference type="PANTHER" id="PTHR39624:SF2">
    <property type="entry name" value="OSMC-LIKE PROTEIN"/>
    <property type="match status" value="1"/>
</dbReference>
<dbReference type="Gene3D" id="3.30.300.20">
    <property type="match status" value="1"/>
</dbReference>
<feature type="domain" description="Serine aminopeptidase S33" evidence="1">
    <location>
        <begin position="43"/>
        <end position="135"/>
    </location>
</feature>
<name>A0A2N5C7I8_9BURK</name>
<dbReference type="RefSeq" id="WP_101683854.1">
    <property type="nucleotide sequence ID" value="NZ_PJRP01000013.1"/>
</dbReference>
<dbReference type="InterPro" id="IPR036102">
    <property type="entry name" value="OsmC/Ohrsf"/>
</dbReference>
<organism evidence="2 3">
    <name type="scientific">Cupriavidus pauculus</name>
    <dbReference type="NCBI Taxonomy" id="82633"/>
    <lineage>
        <taxon>Bacteria</taxon>
        <taxon>Pseudomonadati</taxon>
        <taxon>Pseudomonadota</taxon>
        <taxon>Betaproteobacteria</taxon>
        <taxon>Burkholderiales</taxon>
        <taxon>Burkholderiaceae</taxon>
        <taxon>Cupriavidus</taxon>
    </lineage>
</organism>
<dbReference type="InterPro" id="IPR022742">
    <property type="entry name" value="Hydrolase_4"/>
</dbReference>
<dbReference type="PANTHER" id="PTHR39624">
    <property type="entry name" value="PROTEIN INVOLVED IN RIMO-MEDIATED BETA-METHYLTHIOLATION OF RIBOSOMAL PROTEIN S12 YCAO"/>
    <property type="match status" value="1"/>
</dbReference>
<dbReference type="InterPro" id="IPR029058">
    <property type="entry name" value="AB_hydrolase_fold"/>
</dbReference>
<dbReference type="InterPro" id="IPR015946">
    <property type="entry name" value="KH_dom-like_a/b"/>
</dbReference>
<dbReference type="SUPFAM" id="SSF53474">
    <property type="entry name" value="alpha/beta-Hydrolases"/>
    <property type="match status" value="1"/>
</dbReference>
<protein>
    <submittedName>
        <fullName evidence="2">Osmotically inducible protein C</fullName>
    </submittedName>
</protein>
<dbReference type="OrthoDB" id="9789573at2"/>
<proteinExistence type="predicted"/>
<evidence type="ECO:0000313" key="3">
    <source>
        <dbReference type="Proteomes" id="UP000234341"/>
    </source>
</evidence>
<accession>A0A2N5C7I8</accession>
<sequence length="405" mass="43401">MSVEKIEIPGSQGGTLSGRMEWPDGTVRAHALFAHCFTCGKDSLAATRIARALTAQGIAVLRFDFTGIGASEGDFASTNFSSNLADLEAVAMYMRARGQAPTLLIGHSLGGAAVLGVARRLPELKAVVTIAAPSDPRHVLGLLGDNVERIRAEGELEVKLAGRPFRIARQFIDDVSSHTLLDEVAHLGKPLLVLQSPTDDTVEVANGLEIFEAAAQPKSYVALEGADHLLQNRAGAAYAASMIAAWSQHYLPTLAEDVQAEIPEPGVVVVAERHRGRYQQTVRVGGHEFVADEPAALGGDDAGPNPYELLLSALGACTSMTMRMYAERKALPLEHVAVQLRHEKIHAKDCAACETTVGMVDRIERRIAISGELTAEQQASLMAIADKCPVHRTLQSEVRIDTRQA</sequence>
<comment type="caution">
    <text evidence="2">The sequence shown here is derived from an EMBL/GenBank/DDBJ whole genome shotgun (WGS) entry which is preliminary data.</text>
</comment>
<dbReference type="AlphaFoldDB" id="A0A2N5C7I8"/>
<evidence type="ECO:0000313" key="2">
    <source>
        <dbReference type="EMBL" id="PLP98191.1"/>
    </source>
</evidence>
<dbReference type="Proteomes" id="UP000234341">
    <property type="component" value="Unassembled WGS sequence"/>
</dbReference>
<dbReference type="Pfam" id="PF02566">
    <property type="entry name" value="OsmC"/>
    <property type="match status" value="1"/>
</dbReference>
<dbReference type="InterPro" id="IPR003718">
    <property type="entry name" value="OsmC/Ohr_fam"/>
</dbReference>
<reference evidence="2 3" key="1">
    <citation type="submission" date="2017-12" db="EMBL/GenBank/DDBJ databases">
        <title>Genome sequence of the active heterotrophic nitrifier-denitrifier, Cupriavidus pauculus UM1.</title>
        <authorList>
            <person name="Putonti C."/>
            <person name="Castignetti D."/>
        </authorList>
    </citation>
    <scope>NUCLEOTIDE SEQUENCE [LARGE SCALE GENOMIC DNA]</scope>
    <source>
        <strain evidence="2 3">UM1</strain>
    </source>
</reference>
<evidence type="ECO:0000259" key="1">
    <source>
        <dbReference type="Pfam" id="PF12146"/>
    </source>
</evidence>
<gene>
    <name evidence="2" type="ORF">CYJ10_23475</name>
</gene>
<dbReference type="SUPFAM" id="SSF82784">
    <property type="entry name" value="OsmC-like"/>
    <property type="match status" value="1"/>
</dbReference>
<dbReference type="Pfam" id="PF12146">
    <property type="entry name" value="Hydrolase_4"/>
    <property type="match status" value="1"/>
</dbReference>